<dbReference type="AlphaFoldDB" id="A0A5N6XJI8"/>
<evidence type="ECO:0000256" key="1">
    <source>
        <dbReference type="SAM" id="MobiDB-lite"/>
    </source>
</evidence>
<evidence type="ECO:0000313" key="3">
    <source>
        <dbReference type="Proteomes" id="UP000325945"/>
    </source>
</evidence>
<protein>
    <submittedName>
        <fullName evidence="2">Uncharacterized protein</fullName>
    </submittedName>
</protein>
<dbReference type="Proteomes" id="UP000325945">
    <property type="component" value="Unassembled WGS sequence"/>
</dbReference>
<proteinExistence type="predicted"/>
<reference evidence="3" key="1">
    <citation type="submission" date="2019-04" db="EMBL/GenBank/DDBJ databases">
        <title>Friends and foes A comparative genomics studyof 23 Aspergillus species from section Flavi.</title>
        <authorList>
            <consortium name="DOE Joint Genome Institute"/>
            <person name="Kjaerbolling I."/>
            <person name="Vesth T."/>
            <person name="Frisvad J.C."/>
            <person name="Nybo J.L."/>
            <person name="Theobald S."/>
            <person name="Kildgaard S."/>
            <person name="Isbrandt T."/>
            <person name="Kuo A."/>
            <person name="Sato A."/>
            <person name="Lyhne E.K."/>
            <person name="Kogle M.E."/>
            <person name="Wiebenga A."/>
            <person name="Kun R.S."/>
            <person name="Lubbers R.J."/>
            <person name="Makela M.R."/>
            <person name="Barry K."/>
            <person name="Chovatia M."/>
            <person name="Clum A."/>
            <person name="Daum C."/>
            <person name="Haridas S."/>
            <person name="He G."/>
            <person name="LaButti K."/>
            <person name="Lipzen A."/>
            <person name="Mondo S."/>
            <person name="Riley R."/>
            <person name="Salamov A."/>
            <person name="Simmons B.A."/>
            <person name="Magnuson J.K."/>
            <person name="Henrissat B."/>
            <person name="Mortensen U.H."/>
            <person name="Larsen T.O."/>
            <person name="Devries R.P."/>
            <person name="Grigoriev I.V."/>
            <person name="Machida M."/>
            <person name="Baker S.E."/>
            <person name="Andersen M.R."/>
        </authorList>
    </citation>
    <scope>NUCLEOTIDE SEQUENCE [LARGE SCALE GENOMIC DNA]</scope>
    <source>
        <strain evidence="3">CBS 130017</strain>
    </source>
</reference>
<dbReference type="EMBL" id="ML741763">
    <property type="protein sequence ID" value="KAE8333082.1"/>
    <property type="molecule type" value="Genomic_DNA"/>
</dbReference>
<name>A0A5N6XJI8_9EURO</name>
<feature type="region of interest" description="Disordered" evidence="1">
    <location>
        <begin position="319"/>
        <end position="338"/>
    </location>
</feature>
<organism evidence="2 3">
    <name type="scientific">Aspergillus sergii</name>
    <dbReference type="NCBI Taxonomy" id="1034303"/>
    <lineage>
        <taxon>Eukaryota</taxon>
        <taxon>Fungi</taxon>
        <taxon>Dikarya</taxon>
        <taxon>Ascomycota</taxon>
        <taxon>Pezizomycotina</taxon>
        <taxon>Eurotiomycetes</taxon>
        <taxon>Eurotiomycetidae</taxon>
        <taxon>Eurotiales</taxon>
        <taxon>Aspergillaceae</taxon>
        <taxon>Aspergillus</taxon>
        <taxon>Aspergillus subgen. Circumdati</taxon>
    </lineage>
</organism>
<keyword evidence="3" id="KW-1185">Reference proteome</keyword>
<evidence type="ECO:0000313" key="2">
    <source>
        <dbReference type="EMBL" id="KAE8333082.1"/>
    </source>
</evidence>
<sequence length="338" mass="37581">MEIASSLAISERLQYLEDTQCQCTKKECVRFGRSWSHQECAQCHYTCSASMTAKQEKQLRPNTLSKTLPDTQGQGQPGLPLAIHEAQQPKGALSGKAAIVLSSKSKCARYFATLMEAHWEYFGLSSLCQPTSNLAGLFMELETFKANTVYYTLQSRIALVELGREYMTIVEDGVSRGMSEEAVRANISRKLMSNVGMLNGGTAMQIKEGKRDELIEEFDRSISRALRWKRLHDEIGVPEVFLIGGEPAAADDGLLSPRLGLKETCLKLSGMVDMIQRLRGLDQLAAQRIFLAEELGRRIKNVLGVPESLYESHGGVFDCSDHDDDDDDDECMPDIEPC</sequence>
<gene>
    <name evidence="2" type="ORF">BDV39DRAFT_199434</name>
</gene>
<feature type="compositionally biased region" description="Acidic residues" evidence="1">
    <location>
        <begin position="321"/>
        <end position="338"/>
    </location>
</feature>
<accession>A0A5N6XJI8</accession>